<protein>
    <recommendedName>
        <fullName evidence="4">FHA domain-containing protein</fullName>
    </recommendedName>
</protein>
<proteinExistence type="predicted"/>
<dbReference type="EMBL" id="CP109114">
    <property type="protein sequence ID" value="WSC14768.1"/>
    <property type="molecule type" value="Genomic_DNA"/>
</dbReference>
<gene>
    <name evidence="2" type="ORF">OIE64_19295</name>
</gene>
<sequence>MDPAEQGDQPKQNAQGANERSGGEHAQIPQRHGQTLNQQQPKVPTSLPVNDPDVVFKPALLCCLFGGLFIEDAPLTFAPTSLRFRCLRVHRRSGRSEHNVAVNGTGLHDVTPDAPTQLIADGRLFAHKTEDTRFTHKITVEAADANAREHTW</sequence>
<reference evidence="2 3" key="1">
    <citation type="submission" date="2022-10" db="EMBL/GenBank/DDBJ databases">
        <title>The complete genomes of actinobacterial strains from the NBC collection.</title>
        <authorList>
            <person name="Joergensen T.S."/>
            <person name="Alvarez Arevalo M."/>
            <person name="Sterndorff E.B."/>
            <person name="Faurdal D."/>
            <person name="Vuksanovic O."/>
            <person name="Mourched A.-S."/>
            <person name="Charusanti P."/>
            <person name="Shaw S."/>
            <person name="Blin K."/>
            <person name="Weber T."/>
        </authorList>
    </citation>
    <scope>NUCLEOTIDE SEQUENCE [LARGE SCALE GENOMIC DNA]</scope>
    <source>
        <strain evidence="2 3">NBC 01769</strain>
    </source>
</reference>
<feature type="compositionally biased region" description="Polar residues" evidence="1">
    <location>
        <begin position="9"/>
        <end position="18"/>
    </location>
</feature>
<keyword evidence="3" id="KW-1185">Reference proteome</keyword>
<evidence type="ECO:0000313" key="3">
    <source>
        <dbReference type="Proteomes" id="UP001330827"/>
    </source>
</evidence>
<dbReference type="Proteomes" id="UP001330827">
    <property type="component" value="Chromosome"/>
</dbReference>
<evidence type="ECO:0008006" key="4">
    <source>
        <dbReference type="Google" id="ProtNLM"/>
    </source>
</evidence>
<organism evidence="2 3">
    <name type="scientific">Streptomyces brevispora</name>
    <dbReference type="NCBI Taxonomy" id="887462"/>
    <lineage>
        <taxon>Bacteria</taxon>
        <taxon>Bacillati</taxon>
        <taxon>Actinomycetota</taxon>
        <taxon>Actinomycetes</taxon>
        <taxon>Kitasatosporales</taxon>
        <taxon>Streptomycetaceae</taxon>
        <taxon>Streptomyces</taxon>
    </lineage>
</organism>
<evidence type="ECO:0000313" key="2">
    <source>
        <dbReference type="EMBL" id="WSC14768.1"/>
    </source>
</evidence>
<evidence type="ECO:0000256" key="1">
    <source>
        <dbReference type="SAM" id="MobiDB-lite"/>
    </source>
</evidence>
<feature type="region of interest" description="Disordered" evidence="1">
    <location>
        <begin position="1"/>
        <end position="46"/>
    </location>
</feature>
<name>A0ABZ1G4E0_9ACTN</name>
<feature type="compositionally biased region" description="Polar residues" evidence="1">
    <location>
        <begin position="32"/>
        <end position="43"/>
    </location>
</feature>
<dbReference type="RefSeq" id="WP_326593618.1">
    <property type="nucleotide sequence ID" value="NZ_CP109114.1"/>
</dbReference>
<accession>A0ABZ1G4E0</accession>